<dbReference type="RefSeq" id="WP_308495248.1">
    <property type="nucleotide sequence ID" value="NZ_JACCCQ010000001.1"/>
</dbReference>
<feature type="compositionally biased region" description="Basic and acidic residues" evidence="1">
    <location>
        <begin position="209"/>
        <end position="219"/>
    </location>
</feature>
<feature type="region of interest" description="Disordered" evidence="1">
    <location>
        <begin position="302"/>
        <end position="352"/>
    </location>
</feature>
<evidence type="ECO:0000313" key="2">
    <source>
        <dbReference type="EMBL" id="NYF60054.1"/>
    </source>
</evidence>
<protein>
    <submittedName>
        <fullName evidence="2">Nitroreductase</fullName>
    </submittedName>
</protein>
<reference evidence="2 3" key="1">
    <citation type="submission" date="2020-07" db="EMBL/GenBank/DDBJ databases">
        <title>Sequencing the genomes of 1000 actinobacteria strains.</title>
        <authorList>
            <person name="Klenk H.-P."/>
        </authorList>
    </citation>
    <scope>NUCLEOTIDE SEQUENCE [LARGE SCALE GENOMIC DNA]</scope>
    <source>
        <strain evidence="2 3">DSM 43814</strain>
    </source>
</reference>
<evidence type="ECO:0000313" key="3">
    <source>
        <dbReference type="Proteomes" id="UP000631553"/>
    </source>
</evidence>
<organism evidence="2 3">
    <name type="scientific">Micromonospora purpureochromogenes</name>
    <dbReference type="NCBI Taxonomy" id="47872"/>
    <lineage>
        <taxon>Bacteria</taxon>
        <taxon>Bacillati</taxon>
        <taxon>Actinomycetota</taxon>
        <taxon>Actinomycetes</taxon>
        <taxon>Micromonosporales</taxon>
        <taxon>Micromonosporaceae</taxon>
        <taxon>Micromonospora</taxon>
    </lineage>
</organism>
<comment type="caution">
    <text evidence="2">The sequence shown here is derived from an EMBL/GenBank/DDBJ whole genome shotgun (WGS) entry which is preliminary data.</text>
</comment>
<dbReference type="Gene3D" id="3.40.109.10">
    <property type="entry name" value="NADH Oxidase"/>
    <property type="match status" value="1"/>
</dbReference>
<dbReference type="EMBL" id="JACCCQ010000001">
    <property type="protein sequence ID" value="NYF60054.1"/>
    <property type="molecule type" value="Genomic_DNA"/>
</dbReference>
<accession>A0ABX2RXP3</accession>
<keyword evidence="3" id="KW-1185">Reference proteome</keyword>
<dbReference type="InterPro" id="IPR000415">
    <property type="entry name" value="Nitroreductase-like"/>
</dbReference>
<dbReference type="SUPFAM" id="SSF55469">
    <property type="entry name" value="FMN-dependent nitroreductase-like"/>
    <property type="match status" value="1"/>
</dbReference>
<gene>
    <name evidence="2" type="ORF">HDA35_005885</name>
</gene>
<evidence type="ECO:0000256" key="1">
    <source>
        <dbReference type="SAM" id="MobiDB-lite"/>
    </source>
</evidence>
<name>A0ABX2RXP3_9ACTN</name>
<sequence>MTQALVGAATVAGYAPSIHNTQPWRWRVGGTRLSLFADRARALAVTDPDARLATLSCGAALQHARIALAAQGWRAIVTRIPDPTEPDHLAQLRVVGRAPVELQAVRRTHTIRLRHTDRRPVTGPPVGSDDLRAIADAVQAEGAWLHILRPDQVMDLAAAAGHAQHTETADPAWQAELAYWTGGTRPAGVGVPDDTIPLRAPRTTVPGRDFGHHGDLPVSTGHDRNAGYAVLYGPNDQPVDWLRAGEALSSAWLTAVELGVSVLPLSAAVEVAGTRQTVRRLVADFGHPYLVVRLGMLDTDNAGPPHAPRLPARQSIDRLRPKALSPGPAEGDSSSTPKGRGRHDPTSPPTPR</sequence>
<feature type="region of interest" description="Disordered" evidence="1">
    <location>
        <begin position="190"/>
        <end position="219"/>
    </location>
</feature>
<dbReference type="NCBIfam" id="NF047509">
    <property type="entry name" value="Rv3131_FMN_oxido"/>
    <property type="match status" value="1"/>
</dbReference>
<dbReference type="Proteomes" id="UP000631553">
    <property type="component" value="Unassembled WGS sequence"/>
</dbReference>
<proteinExistence type="predicted"/>